<proteinExistence type="predicted"/>
<dbReference type="EMBL" id="JALNTZ010001252">
    <property type="protein sequence ID" value="KAJ3626930.1"/>
    <property type="molecule type" value="Genomic_DNA"/>
</dbReference>
<dbReference type="Proteomes" id="UP001168821">
    <property type="component" value="Unassembled WGS sequence"/>
</dbReference>
<feature type="signal peptide" evidence="1">
    <location>
        <begin position="1"/>
        <end position="20"/>
    </location>
</feature>
<dbReference type="AlphaFoldDB" id="A0AA38HIP7"/>
<gene>
    <name evidence="2" type="ORF">Zmor_004130</name>
</gene>
<keyword evidence="1" id="KW-0732">Signal</keyword>
<accession>A0AA38HIP7</accession>
<comment type="caution">
    <text evidence="2">The sequence shown here is derived from an EMBL/GenBank/DDBJ whole genome shotgun (WGS) entry which is preliminary data.</text>
</comment>
<sequence length="101" mass="11472">MPLIGMQYLYLLIKALMLLGDFPIRWKTAVVVMLPKTLKPDLLAANSYRPLSLLSAVNKMNKTFLLHSLKMVVDARKALPEFQFGVRPGRSMTQQLLLLTE</sequence>
<evidence type="ECO:0000313" key="2">
    <source>
        <dbReference type="EMBL" id="KAJ3626930.1"/>
    </source>
</evidence>
<evidence type="ECO:0008006" key="4">
    <source>
        <dbReference type="Google" id="ProtNLM"/>
    </source>
</evidence>
<organism evidence="2 3">
    <name type="scientific">Zophobas morio</name>
    <dbReference type="NCBI Taxonomy" id="2755281"/>
    <lineage>
        <taxon>Eukaryota</taxon>
        <taxon>Metazoa</taxon>
        <taxon>Ecdysozoa</taxon>
        <taxon>Arthropoda</taxon>
        <taxon>Hexapoda</taxon>
        <taxon>Insecta</taxon>
        <taxon>Pterygota</taxon>
        <taxon>Neoptera</taxon>
        <taxon>Endopterygota</taxon>
        <taxon>Coleoptera</taxon>
        <taxon>Polyphaga</taxon>
        <taxon>Cucujiformia</taxon>
        <taxon>Tenebrionidae</taxon>
        <taxon>Zophobas</taxon>
    </lineage>
</organism>
<keyword evidence="3" id="KW-1185">Reference proteome</keyword>
<evidence type="ECO:0000313" key="3">
    <source>
        <dbReference type="Proteomes" id="UP001168821"/>
    </source>
</evidence>
<feature type="chain" id="PRO_5041292919" description="RNA-directed DNA polymerase from mobile element jockey" evidence="1">
    <location>
        <begin position="21"/>
        <end position="101"/>
    </location>
</feature>
<evidence type="ECO:0000256" key="1">
    <source>
        <dbReference type="SAM" id="SignalP"/>
    </source>
</evidence>
<reference evidence="2" key="1">
    <citation type="journal article" date="2023" name="G3 (Bethesda)">
        <title>Whole genome assemblies of Zophobas morio and Tenebrio molitor.</title>
        <authorList>
            <person name="Kaur S."/>
            <person name="Stinson S.A."/>
            <person name="diCenzo G.C."/>
        </authorList>
    </citation>
    <scope>NUCLEOTIDE SEQUENCE</scope>
    <source>
        <strain evidence="2">QUZm001</strain>
    </source>
</reference>
<name>A0AA38HIP7_9CUCU</name>
<protein>
    <recommendedName>
        <fullName evidence="4">RNA-directed DNA polymerase from mobile element jockey</fullName>
    </recommendedName>
</protein>